<dbReference type="EMBL" id="NBNE01001356">
    <property type="protein sequence ID" value="OWZ14355.1"/>
    <property type="molecule type" value="Genomic_DNA"/>
</dbReference>
<protein>
    <recommendedName>
        <fullName evidence="3">MULE transposase domain-containing protein</fullName>
    </recommendedName>
</protein>
<dbReference type="Proteomes" id="UP000198211">
    <property type="component" value="Unassembled WGS sequence"/>
</dbReference>
<reference evidence="2" key="1">
    <citation type="submission" date="2017-03" db="EMBL/GenBank/DDBJ databases">
        <title>Phytopthora megakarya and P. palmivora, two closely related causual agents of cacao black pod achieved similar genome size and gene model numbers by different mechanisms.</title>
        <authorList>
            <person name="Ali S."/>
            <person name="Shao J."/>
            <person name="Larry D.J."/>
            <person name="Kronmiller B."/>
            <person name="Shen D."/>
            <person name="Strem M.D."/>
            <person name="Melnick R.L."/>
            <person name="Guiltinan M.J."/>
            <person name="Tyler B.M."/>
            <person name="Meinhardt L.W."/>
            <person name="Bailey B.A."/>
        </authorList>
    </citation>
    <scope>NUCLEOTIDE SEQUENCE [LARGE SCALE GENOMIC DNA]</scope>
    <source>
        <strain evidence="2">zdho120</strain>
    </source>
</reference>
<accession>A0A225W9T7</accession>
<organism evidence="1 2">
    <name type="scientific">Phytophthora megakarya</name>
    <dbReference type="NCBI Taxonomy" id="4795"/>
    <lineage>
        <taxon>Eukaryota</taxon>
        <taxon>Sar</taxon>
        <taxon>Stramenopiles</taxon>
        <taxon>Oomycota</taxon>
        <taxon>Peronosporomycetes</taxon>
        <taxon>Peronosporales</taxon>
        <taxon>Peronosporaceae</taxon>
        <taxon>Phytophthora</taxon>
    </lineage>
</organism>
<comment type="caution">
    <text evidence="1">The sequence shown here is derived from an EMBL/GenBank/DDBJ whole genome shotgun (WGS) entry which is preliminary data.</text>
</comment>
<proteinExistence type="predicted"/>
<name>A0A225W9T7_9STRA</name>
<keyword evidence="2" id="KW-1185">Reference proteome</keyword>
<evidence type="ECO:0000313" key="1">
    <source>
        <dbReference type="EMBL" id="OWZ14355.1"/>
    </source>
</evidence>
<sequence length="193" mass="21834">MCSVPRDKGEPIGILCISSLKHFEPVEIVCDFEPALQNALQVRYPNVIVIGCLFHLIQALKRVMKRFAIPDVECIITIPRGVLDVLTVIALDQDELGTKWMKQEIRRRYDEPIARMNNPLERYNRGLNNRIPTHPLIATFGSANKTLLAEYVGRLGDIPRGRARCMPREGILLPVSVEISPGIEDNSDRYEST</sequence>
<evidence type="ECO:0008006" key="3">
    <source>
        <dbReference type="Google" id="ProtNLM"/>
    </source>
</evidence>
<gene>
    <name evidence="1" type="ORF">PHMEG_00012177</name>
</gene>
<evidence type="ECO:0000313" key="2">
    <source>
        <dbReference type="Proteomes" id="UP000198211"/>
    </source>
</evidence>
<dbReference type="AlphaFoldDB" id="A0A225W9T7"/>